<evidence type="ECO:0000256" key="1">
    <source>
        <dbReference type="SAM" id="MobiDB-lite"/>
    </source>
</evidence>
<protein>
    <recommendedName>
        <fullName evidence="4">Transglutaminase-like domain-containing protein</fullName>
    </recommendedName>
</protein>
<evidence type="ECO:0000313" key="2">
    <source>
        <dbReference type="EMBL" id="AUX20707.1"/>
    </source>
</evidence>
<evidence type="ECO:0008006" key="4">
    <source>
        <dbReference type="Google" id="ProtNLM"/>
    </source>
</evidence>
<accession>A0A4P2PVE9</accession>
<organism evidence="2 3">
    <name type="scientific">Sorangium cellulosum</name>
    <name type="common">Polyangium cellulosum</name>
    <dbReference type="NCBI Taxonomy" id="56"/>
    <lineage>
        <taxon>Bacteria</taxon>
        <taxon>Pseudomonadati</taxon>
        <taxon>Myxococcota</taxon>
        <taxon>Polyangia</taxon>
        <taxon>Polyangiales</taxon>
        <taxon>Polyangiaceae</taxon>
        <taxon>Sorangium</taxon>
    </lineage>
</organism>
<dbReference type="EMBL" id="CP012670">
    <property type="protein sequence ID" value="AUX20707.1"/>
    <property type="molecule type" value="Genomic_DNA"/>
</dbReference>
<dbReference type="OrthoDB" id="5488996at2"/>
<evidence type="ECO:0000313" key="3">
    <source>
        <dbReference type="Proteomes" id="UP000295781"/>
    </source>
</evidence>
<dbReference type="RefSeq" id="WP_129346063.1">
    <property type="nucleotide sequence ID" value="NZ_CP012670.1"/>
</dbReference>
<dbReference type="AlphaFoldDB" id="A0A4P2PVE9"/>
<reference evidence="2 3" key="1">
    <citation type="submission" date="2015-09" db="EMBL/GenBank/DDBJ databases">
        <title>Sorangium comparison.</title>
        <authorList>
            <person name="Zaburannyi N."/>
            <person name="Bunk B."/>
            <person name="Overmann J."/>
            <person name="Mueller R."/>
        </authorList>
    </citation>
    <scope>NUCLEOTIDE SEQUENCE [LARGE SCALE GENOMIC DNA]</scope>
    <source>
        <strain evidence="2 3">So ceGT47</strain>
    </source>
</reference>
<feature type="compositionally biased region" description="Basic and acidic residues" evidence="1">
    <location>
        <begin position="1"/>
        <end position="13"/>
    </location>
</feature>
<gene>
    <name evidence="2" type="ORF">SOCEGT47_011800</name>
</gene>
<feature type="region of interest" description="Disordered" evidence="1">
    <location>
        <begin position="1"/>
        <end position="20"/>
    </location>
</feature>
<sequence>MADPTREGPRPEEAPEEAPTIALRSIEFRSDHGLLKDCKGQSRWKNAGDPCPVPEWTPEVSAPVSISMGRNVVIRLGLESGGDARAAAPREIRAAGPMGLSFASRNLVPGGGPLDLSSARKLERRIQKIDLTLTWSASGAAMSPRTTSNVVYVTMGRPQTDRQHVWQEDGVTLKRMDTAVSWIGRLDTLDPHEIVSGLLFRFPTYTLKPSPRVPREYHHPTYLNDAGGAWAMTEYVEETGECQAIVRLVRAMLRQLGIPGRTRMIVVWGDPNVGGGRRALSADLEEKPWAGLDVTTTSRGRLWRAALVDGPVEEGKTYPASHTRMPDGSYSPGLNRYEACLEFSHGGLTRYYAGGAGVFGDVQQILSVFWGLIWFSAAENDGFRVEKIVAVYRPFGGA</sequence>
<proteinExistence type="predicted"/>
<name>A0A4P2PVE9_SORCE</name>
<dbReference type="Proteomes" id="UP000295781">
    <property type="component" value="Chromosome"/>
</dbReference>